<dbReference type="Proteomes" id="UP000748756">
    <property type="component" value="Unassembled WGS sequence"/>
</dbReference>
<dbReference type="OrthoDB" id="2447374at2759"/>
<proteinExistence type="predicted"/>
<name>A0A9P5V9N9_9FUNG</name>
<evidence type="ECO:0000313" key="2">
    <source>
        <dbReference type="Proteomes" id="UP000748756"/>
    </source>
</evidence>
<dbReference type="EMBL" id="JAAAUQ010000629">
    <property type="protein sequence ID" value="KAF9148659.1"/>
    <property type="molecule type" value="Genomic_DNA"/>
</dbReference>
<sequence>MQATSLTSTTPGPAVVANKDISPLDLPETLSRILSFVDQTTLRTSAVLVSRLWLVTCRYQLVRELTWEECFSYRGEARILKRLPYVSRLCWIVQTRPSPLYTSPEVKAFKSLVQELKDIQERQIVSPSAHSEHAEQQEADNKRSLVCTKRSLVLIPRTLQELVLTVRLGGLERFTTLAPYLFTLTELRLQQFLEGTMQVGSILQACPHLRVLHLTAHHTLNLLAPWHAPPLDSDNLATTTTTTDDRPQLMVPLTTLVLENARFIQQEFEQFLSSTPHLRVLKLIKLQKVGHPSTFAGQIQYDCSRLINHLQRLNLQLRAFHLSVYDDPAANAAIEEMMTMTTTSYGSSSEWNFAADVSPTALKRGHQSDFPQPNRVSL</sequence>
<reference evidence="1" key="1">
    <citation type="journal article" date="2020" name="Fungal Divers.">
        <title>Resolving the Mortierellaceae phylogeny through synthesis of multi-gene phylogenetics and phylogenomics.</title>
        <authorList>
            <person name="Vandepol N."/>
            <person name="Liber J."/>
            <person name="Desiro A."/>
            <person name="Na H."/>
            <person name="Kennedy M."/>
            <person name="Barry K."/>
            <person name="Grigoriev I.V."/>
            <person name="Miller A.N."/>
            <person name="O'Donnell K."/>
            <person name="Stajich J.E."/>
            <person name="Bonito G."/>
        </authorList>
    </citation>
    <scope>NUCLEOTIDE SEQUENCE</scope>
    <source>
        <strain evidence="1">NRRL 6426</strain>
    </source>
</reference>
<dbReference type="AlphaFoldDB" id="A0A9P5V9N9"/>
<keyword evidence="2" id="KW-1185">Reference proteome</keyword>
<organism evidence="1 2">
    <name type="scientific">Linnemannia schmuckeri</name>
    <dbReference type="NCBI Taxonomy" id="64567"/>
    <lineage>
        <taxon>Eukaryota</taxon>
        <taxon>Fungi</taxon>
        <taxon>Fungi incertae sedis</taxon>
        <taxon>Mucoromycota</taxon>
        <taxon>Mortierellomycotina</taxon>
        <taxon>Mortierellomycetes</taxon>
        <taxon>Mortierellales</taxon>
        <taxon>Mortierellaceae</taxon>
        <taxon>Linnemannia</taxon>
    </lineage>
</organism>
<accession>A0A9P5V9N9</accession>
<gene>
    <name evidence="1" type="ORF">BG015_009584</name>
</gene>
<comment type="caution">
    <text evidence="1">The sequence shown here is derived from an EMBL/GenBank/DDBJ whole genome shotgun (WGS) entry which is preliminary data.</text>
</comment>
<evidence type="ECO:0008006" key="3">
    <source>
        <dbReference type="Google" id="ProtNLM"/>
    </source>
</evidence>
<evidence type="ECO:0000313" key="1">
    <source>
        <dbReference type="EMBL" id="KAF9148659.1"/>
    </source>
</evidence>
<protein>
    <recommendedName>
        <fullName evidence="3">F-box domain-containing protein</fullName>
    </recommendedName>
</protein>